<organism evidence="1 2">
    <name type="scientific">Paramecium bursaria Chlorella virus CVA-1</name>
    <dbReference type="NCBI Taxonomy" id="42683"/>
    <lineage>
        <taxon>Viruses</taxon>
        <taxon>Varidnaviria</taxon>
        <taxon>Bamfordvirae</taxon>
        <taxon>Nucleocytoviricota</taxon>
        <taxon>Megaviricetes</taxon>
        <taxon>Algavirales</taxon>
        <taxon>Phycodnaviridae</taxon>
        <taxon>Chlorovirus</taxon>
        <taxon>Chlorovirus conductrix</taxon>
        <taxon>Paramecium bursaria Chlorella virus A1</taxon>
    </lineage>
</organism>
<evidence type="ECO:0000313" key="2">
    <source>
        <dbReference type="Proteomes" id="UP000243236"/>
    </source>
</evidence>
<sequence length="152" mass="17420">MCRYRYISTIVIFNYTTNCMSVMNSHVSNLVLERFRLGRERYSHGLLHPDNDSMNFRKELLEELLDAVIYAAADVVKSTPTVSTVFQFTDDGSVRLSLVVNHEIDHDDGADSIYHVIMNSMTRMHDYAKPPSNTERVLLLCIFALESVLKIT</sequence>
<dbReference type="Proteomes" id="UP000243236">
    <property type="component" value="Segment"/>
</dbReference>
<dbReference type="KEGG" id="vg:41900505"/>
<evidence type="ECO:0000313" key="1">
    <source>
        <dbReference type="EMBL" id="AGE50595.1"/>
    </source>
</evidence>
<reference evidence="1 2" key="1">
    <citation type="submission" date="2012-10" db="EMBL/GenBank/DDBJ databases">
        <title>Towards defining the chloroviruses: a genomic journey through a genus of large DNA viruses.</title>
        <authorList>
            <person name="Jeanniard A."/>
            <person name="Dunigan D.D."/>
            <person name="Gurnon J.R."/>
            <person name="Agarkova I."/>
            <person name="Kang M."/>
            <person name="Vitek J."/>
            <person name="Duncan G."/>
            <person name="McClung O.W."/>
            <person name="Larsen M."/>
            <person name="Claverie J.-M."/>
            <person name="Van Etten J.L."/>
            <person name="Blanc G."/>
        </authorList>
    </citation>
    <scope>NUCLEOTIDE SEQUENCE [LARGE SCALE GENOMIC DNA]</scope>
</reference>
<proteinExistence type="predicted"/>
<accession>M1HW66</accession>
<gene>
    <name evidence="1" type="primary">CVA-1_715L</name>
    <name evidence="1" type="ORF">PBCVCVA1_715L</name>
</gene>
<name>M1HW66_9PHYC</name>
<dbReference type="GeneID" id="41900505"/>
<dbReference type="RefSeq" id="YP_009701931.1">
    <property type="nucleotide sequence ID" value="NC_044937.1"/>
</dbReference>
<protein>
    <submittedName>
        <fullName evidence="1">Uncharacterized protein</fullName>
    </submittedName>
</protein>
<keyword evidence="2" id="KW-1185">Reference proteome</keyword>
<dbReference type="EMBL" id="JX997159">
    <property type="protein sequence ID" value="AGE50595.1"/>
    <property type="molecule type" value="Genomic_DNA"/>
</dbReference>